<proteinExistence type="predicted"/>
<dbReference type="Proteomes" id="UP000028547">
    <property type="component" value="Unassembled WGS sequence"/>
</dbReference>
<comment type="caution">
    <text evidence="1">The sequence shown here is derived from an EMBL/GenBank/DDBJ whole genome shotgun (WGS) entry which is preliminary data.</text>
</comment>
<accession>A0A084SX67</accession>
<reference evidence="1 2" key="1">
    <citation type="submission" date="2014-07" db="EMBL/GenBank/DDBJ databases">
        <title>Draft Genome Sequence of Gephyronic Acid Producer, Cystobacter violaceus Strain Cb vi76.</title>
        <authorList>
            <person name="Stevens D.C."/>
            <person name="Young J."/>
            <person name="Carmichael R."/>
            <person name="Tan J."/>
            <person name="Taylor R.E."/>
        </authorList>
    </citation>
    <scope>NUCLEOTIDE SEQUENCE [LARGE SCALE GENOMIC DNA]</scope>
    <source>
        <strain evidence="1 2">Cb vi76</strain>
    </source>
</reference>
<evidence type="ECO:0008006" key="3">
    <source>
        <dbReference type="Google" id="ProtNLM"/>
    </source>
</evidence>
<organism evidence="1 2">
    <name type="scientific">Archangium violaceum Cb vi76</name>
    <dbReference type="NCBI Taxonomy" id="1406225"/>
    <lineage>
        <taxon>Bacteria</taxon>
        <taxon>Pseudomonadati</taxon>
        <taxon>Myxococcota</taxon>
        <taxon>Myxococcia</taxon>
        <taxon>Myxococcales</taxon>
        <taxon>Cystobacterineae</taxon>
        <taxon>Archangiaceae</taxon>
        <taxon>Archangium</taxon>
    </lineage>
</organism>
<name>A0A084SX67_9BACT</name>
<evidence type="ECO:0000313" key="2">
    <source>
        <dbReference type="Proteomes" id="UP000028547"/>
    </source>
</evidence>
<evidence type="ECO:0000313" key="1">
    <source>
        <dbReference type="EMBL" id="KFA93052.1"/>
    </source>
</evidence>
<dbReference type="AlphaFoldDB" id="A0A084SX67"/>
<sequence>MRHLLVESNWVYSSCSPEHLREPAATRLLQKARNGELRLHLPAICLREGADAILRKCQPRIPVEMKKFLRTARLGDRLPAEHAELVTQALELYGAIVSHELRKLHDTLEAVRNAPGVEAFALSEDMLECAIQLRATGPSGLKPFDEAILAAVLVKARTLRELHGGDPNFELSFCTLDGDLQPWTKERSRLEPLASLYEQAGLRVYGDFAVAGGP</sequence>
<protein>
    <recommendedName>
        <fullName evidence="3">DUF4935 domain-containing protein</fullName>
    </recommendedName>
</protein>
<gene>
    <name evidence="1" type="ORF">Q664_11555</name>
</gene>
<dbReference type="EMBL" id="JPMI01000074">
    <property type="protein sequence ID" value="KFA93052.1"/>
    <property type="molecule type" value="Genomic_DNA"/>
</dbReference>